<dbReference type="EMBL" id="JAOYFB010000001">
    <property type="protein sequence ID" value="KAK4002209.1"/>
    <property type="molecule type" value="Genomic_DNA"/>
</dbReference>
<evidence type="ECO:0000313" key="2">
    <source>
        <dbReference type="Proteomes" id="UP001234178"/>
    </source>
</evidence>
<proteinExistence type="predicted"/>
<dbReference type="Proteomes" id="UP001234178">
    <property type="component" value="Unassembled WGS sequence"/>
</dbReference>
<protein>
    <submittedName>
        <fullName evidence="1">Uncharacterized protein</fullName>
    </submittedName>
</protein>
<sequence>MLPKYYERSNTLPPCVIKAVPSCQNATAVVESEMAHMSVLKNLKVVGCPADVQLILPARQWRTTRRANFQKSDAISI</sequence>
<organism evidence="1 2">
    <name type="scientific">Daphnia magna</name>
    <dbReference type="NCBI Taxonomy" id="35525"/>
    <lineage>
        <taxon>Eukaryota</taxon>
        <taxon>Metazoa</taxon>
        <taxon>Ecdysozoa</taxon>
        <taxon>Arthropoda</taxon>
        <taxon>Crustacea</taxon>
        <taxon>Branchiopoda</taxon>
        <taxon>Diplostraca</taxon>
        <taxon>Cladocera</taxon>
        <taxon>Anomopoda</taxon>
        <taxon>Daphniidae</taxon>
        <taxon>Daphnia</taxon>
    </lineage>
</organism>
<name>A0ABQ9YNL6_9CRUS</name>
<reference evidence="1 2" key="1">
    <citation type="journal article" date="2023" name="Nucleic Acids Res.">
        <title>The hologenome of Daphnia magna reveals possible DNA methylation and microbiome-mediated evolution of the host genome.</title>
        <authorList>
            <person name="Chaturvedi A."/>
            <person name="Li X."/>
            <person name="Dhandapani V."/>
            <person name="Marshall H."/>
            <person name="Kissane S."/>
            <person name="Cuenca-Cambronero M."/>
            <person name="Asole G."/>
            <person name="Calvet F."/>
            <person name="Ruiz-Romero M."/>
            <person name="Marangio P."/>
            <person name="Guigo R."/>
            <person name="Rago D."/>
            <person name="Mirbahai L."/>
            <person name="Eastwood N."/>
            <person name="Colbourne J.K."/>
            <person name="Zhou J."/>
            <person name="Mallon E."/>
            <person name="Orsini L."/>
        </authorList>
    </citation>
    <scope>NUCLEOTIDE SEQUENCE [LARGE SCALE GENOMIC DNA]</scope>
    <source>
        <strain evidence="1">LRV0_1</strain>
    </source>
</reference>
<comment type="caution">
    <text evidence="1">The sequence shown here is derived from an EMBL/GenBank/DDBJ whole genome shotgun (WGS) entry which is preliminary data.</text>
</comment>
<accession>A0ABQ9YNL6</accession>
<gene>
    <name evidence="1" type="ORF">OUZ56_004052</name>
</gene>
<keyword evidence="2" id="KW-1185">Reference proteome</keyword>
<evidence type="ECO:0000313" key="1">
    <source>
        <dbReference type="EMBL" id="KAK4002209.1"/>
    </source>
</evidence>